<name>A0ABR1J4X2_9AGAR</name>
<reference evidence="3 4" key="1">
    <citation type="submission" date="2024-01" db="EMBL/GenBank/DDBJ databases">
        <title>A draft genome for the cacao thread blight pathogen Marasmiellus scandens.</title>
        <authorList>
            <person name="Baruah I.K."/>
            <person name="Leung J."/>
            <person name="Bukari Y."/>
            <person name="Amoako-Attah I."/>
            <person name="Meinhardt L.W."/>
            <person name="Bailey B.A."/>
            <person name="Cohen S.P."/>
        </authorList>
    </citation>
    <scope>NUCLEOTIDE SEQUENCE [LARGE SCALE GENOMIC DNA]</scope>
    <source>
        <strain evidence="3 4">GH-19</strain>
    </source>
</reference>
<proteinExistence type="predicted"/>
<keyword evidence="4" id="KW-1185">Reference proteome</keyword>
<protein>
    <submittedName>
        <fullName evidence="3">Uncharacterized protein</fullName>
    </submittedName>
</protein>
<keyword evidence="2" id="KW-0812">Transmembrane</keyword>
<evidence type="ECO:0000256" key="1">
    <source>
        <dbReference type="SAM" id="MobiDB-lite"/>
    </source>
</evidence>
<feature type="compositionally biased region" description="Low complexity" evidence="1">
    <location>
        <begin position="66"/>
        <end position="100"/>
    </location>
</feature>
<dbReference type="Proteomes" id="UP001498398">
    <property type="component" value="Unassembled WGS sequence"/>
</dbReference>
<gene>
    <name evidence="3" type="ORF">VKT23_013123</name>
</gene>
<dbReference type="EMBL" id="JBANRG010000035">
    <property type="protein sequence ID" value="KAK7449649.1"/>
    <property type="molecule type" value="Genomic_DNA"/>
</dbReference>
<feature type="region of interest" description="Disordered" evidence="1">
    <location>
        <begin position="1"/>
        <end position="103"/>
    </location>
</feature>
<evidence type="ECO:0000256" key="2">
    <source>
        <dbReference type="SAM" id="Phobius"/>
    </source>
</evidence>
<comment type="caution">
    <text evidence="3">The sequence shown here is derived from an EMBL/GenBank/DDBJ whole genome shotgun (WGS) entry which is preliminary data.</text>
</comment>
<feature type="compositionally biased region" description="Low complexity" evidence="1">
    <location>
        <begin position="33"/>
        <end position="58"/>
    </location>
</feature>
<sequence>MLQIKLILGKGGDDKGGDDDHHGGDHDDDDHSSTTSSTSTSTSTSSTTSRTSDIQTTNTPPPPPDTMTDTRSMTTSTTHTSSPSSHSPTQTSQSSKPSQTAMTDSSLTIHFAAPSNVSTCDSTTFFWTPVGPSNTISLSVTNSGASNDPSAEVISTTLTKSVSTDTQLFTWFDVDVTQGWYLVQAQLAAQPKTTLAKSAPFFVENGTDTSCVRPHTQTSPTPTPTPPPGTGGGHVPSEIIGVVIAAIAACAILLVAFLFPRWWRRALPSNRKRRLLY</sequence>
<feature type="compositionally biased region" description="Polar residues" evidence="1">
    <location>
        <begin position="207"/>
        <end position="219"/>
    </location>
</feature>
<keyword evidence="2" id="KW-1133">Transmembrane helix</keyword>
<organism evidence="3 4">
    <name type="scientific">Marasmiellus scandens</name>
    <dbReference type="NCBI Taxonomy" id="2682957"/>
    <lineage>
        <taxon>Eukaryota</taxon>
        <taxon>Fungi</taxon>
        <taxon>Dikarya</taxon>
        <taxon>Basidiomycota</taxon>
        <taxon>Agaricomycotina</taxon>
        <taxon>Agaricomycetes</taxon>
        <taxon>Agaricomycetidae</taxon>
        <taxon>Agaricales</taxon>
        <taxon>Marasmiineae</taxon>
        <taxon>Omphalotaceae</taxon>
        <taxon>Marasmiellus</taxon>
    </lineage>
</organism>
<feature type="compositionally biased region" description="Basic and acidic residues" evidence="1">
    <location>
        <begin position="11"/>
        <end position="32"/>
    </location>
</feature>
<evidence type="ECO:0000313" key="4">
    <source>
        <dbReference type="Proteomes" id="UP001498398"/>
    </source>
</evidence>
<feature type="transmembrane region" description="Helical" evidence="2">
    <location>
        <begin position="239"/>
        <end position="263"/>
    </location>
</feature>
<feature type="region of interest" description="Disordered" evidence="1">
    <location>
        <begin position="207"/>
        <end position="233"/>
    </location>
</feature>
<keyword evidence="2" id="KW-0472">Membrane</keyword>
<evidence type="ECO:0000313" key="3">
    <source>
        <dbReference type="EMBL" id="KAK7449649.1"/>
    </source>
</evidence>
<accession>A0ABR1J4X2</accession>